<evidence type="ECO:0000256" key="1">
    <source>
        <dbReference type="ARBA" id="ARBA00004609"/>
    </source>
</evidence>
<sequence length="625" mass="68453">MKITPRAAFRGFPASSLLLAILVWCHCVCSIAHARSHRLKTTSNGTEPAADCELVRSFFDSKNITLAPAPADSPKTRCGGKCCGEEMEERLKQQARVEFHDLIHHHSRSLQGLLATTADALRETVIVLLRRSENKTLIMFDHVYRSMAVQSRSSIRGLYQAMMDYVSPANTPDNLQQPLTRETLQERINEFFTRLFPIAYHYAINPHGDRQDFTDKFKSCLYERIDEIQPFGDTPQDIFKKIGKSLEATRILVQALTLGKTVLDKTDNVLFATDSSSPQQEACYDALLRMTYCPKCMGIADDIKPCNGFCTNVVRGCLTEPASELDLAWSGYVETVERLVAAVSSNTDYHGLNVRFAVRELDSRISDAIMHAMEDGPRLEEKVRKVCGRSELLPFDEKSLVSSDAAAKSSTSSTGEVHAAASSPHAQDDLLNQLHKQLVNFLASVLRSRIFYGTLAISICEDNPDHHCWNGERVGEYTKTVVDSSLSAQRYNPEFTITMSSTPTTYTSNTNTSALIDQLRHINQVVQSQLASDFGPDAFLADEALDGSGSGDSPGFRPHGNGEIDDDEDGDDDDEASGSGNGPITTGTDSSMKAHPNGPPHDGSGSSTILLSSVALAIVCASLIA</sequence>
<evidence type="ECO:0000256" key="6">
    <source>
        <dbReference type="ARBA" id="ARBA00022974"/>
    </source>
</evidence>
<accession>A0A6J1R9G7</accession>
<comment type="similarity">
    <text evidence="2 11">Belongs to the glypican family.</text>
</comment>
<dbReference type="Pfam" id="PF01153">
    <property type="entry name" value="Glypican"/>
    <property type="match status" value="1"/>
</dbReference>
<keyword evidence="4 12" id="KW-0336">GPI-anchor</keyword>
<comment type="subcellular location">
    <subcellularLocation>
        <location evidence="1 12">Cell membrane</location>
        <topology evidence="1 12">Lipid-anchor</topology>
        <topology evidence="1 12">GPI-anchor</topology>
    </subcellularLocation>
</comment>
<dbReference type="GO" id="GO:1905475">
    <property type="term" value="P:regulation of protein localization to membrane"/>
    <property type="evidence" value="ECO:0007669"/>
    <property type="project" value="TreeGrafter"/>
</dbReference>
<dbReference type="GO" id="GO:0009986">
    <property type="term" value="C:cell surface"/>
    <property type="evidence" value="ECO:0007669"/>
    <property type="project" value="TreeGrafter"/>
</dbReference>
<feature type="compositionally biased region" description="Acidic residues" evidence="13">
    <location>
        <begin position="563"/>
        <end position="576"/>
    </location>
</feature>
<feature type="signal peptide" evidence="14">
    <location>
        <begin position="1"/>
        <end position="34"/>
    </location>
</feature>
<evidence type="ECO:0000313" key="16">
    <source>
        <dbReference type="RefSeq" id="XP_024890868.1"/>
    </source>
</evidence>
<keyword evidence="15" id="KW-1185">Reference proteome</keyword>
<keyword evidence="7 12" id="KW-0472">Membrane</keyword>
<dbReference type="AlphaFoldDB" id="A0A6J1R9G7"/>
<evidence type="ECO:0000256" key="5">
    <source>
        <dbReference type="ARBA" id="ARBA00022729"/>
    </source>
</evidence>
<protein>
    <submittedName>
        <fullName evidence="16">Division abnormally delayed protein</fullName>
    </submittedName>
</protein>
<dbReference type="GO" id="GO:0005886">
    <property type="term" value="C:plasma membrane"/>
    <property type="evidence" value="ECO:0007669"/>
    <property type="project" value="UniProtKB-SubCell"/>
</dbReference>
<organism evidence="15 16">
    <name type="scientific">Temnothorax curvispinosus</name>
    <dbReference type="NCBI Taxonomy" id="300111"/>
    <lineage>
        <taxon>Eukaryota</taxon>
        <taxon>Metazoa</taxon>
        <taxon>Ecdysozoa</taxon>
        <taxon>Arthropoda</taxon>
        <taxon>Hexapoda</taxon>
        <taxon>Insecta</taxon>
        <taxon>Pterygota</taxon>
        <taxon>Neoptera</taxon>
        <taxon>Endopterygota</taxon>
        <taxon>Hymenoptera</taxon>
        <taxon>Apocrita</taxon>
        <taxon>Aculeata</taxon>
        <taxon>Formicoidea</taxon>
        <taxon>Formicidae</taxon>
        <taxon>Myrmicinae</taxon>
        <taxon>Temnothorax</taxon>
    </lineage>
</organism>
<evidence type="ECO:0000256" key="8">
    <source>
        <dbReference type="ARBA" id="ARBA00023180"/>
    </source>
</evidence>
<dbReference type="OrthoDB" id="6380619at2759"/>
<name>A0A6J1R9G7_9HYME</name>
<keyword evidence="10 12" id="KW-0449">Lipoprotein</keyword>
<dbReference type="GO" id="GO:0005576">
    <property type="term" value="C:extracellular region"/>
    <property type="evidence" value="ECO:0007669"/>
    <property type="project" value="TreeGrafter"/>
</dbReference>
<dbReference type="GeneID" id="112466782"/>
<dbReference type="RefSeq" id="XP_024890868.1">
    <property type="nucleotide sequence ID" value="XM_025035100.1"/>
</dbReference>
<proteinExistence type="inferred from homology"/>
<evidence type="ECO:0000256" key="2">
    <source>
        <dbReference type="ARBA" id="ARBA00010260"/>
    </source>
</evidence>
<keyword evidence="8" id="KW-0325">Glycoprotein</keyword>
<gene>
    <name evidence="16" type="primary">LOC112466782</name>
</gene>
<evidence type="ECO:0000256" key="11">
    <source>
        <dbReference type="RuleBase" id="RU003518"/>
    </source>
</evidence>
<evidence type="ECO:0000256" key="14">
    <source>
        <dbReference type="SAM" id="SignalP"/>
    </source>
</evidence>
<evidence type="ECO:0000313" key="15">
    <source>
        <dbReference type="Proteomes" id="UP000504618"/>
    </source>
</evidence>
<keyword evidence="6 12" id="KW-0654">Proteoglycan</keyword>
<dbReference type="PANTHER" id="PTHR10822">
    <property type="entry name" value="GLYPICAN"/>
    <property type="match status" value="1"/>
</dbReference>
<dbReference type="GO" id="GO:0016477">
    <property type="term" value="P:cell migration"/>
    <property type="evidence" value="ECO:0007669"/>
    <property type="project" value="TreeGrafter"/>
</dbReference>
<keyword evidence="5 14" id="KW-0732">Signal</keyword>
<evidence type="ECO:0000256" key="10">
    <source>
        <dbReference type="ARBA" id="ARBA00023288"/>
    </source>
</evidence>
<dbReference type="PANTHER" id="PTHR10822:SF29">
    <property type="entry name" value="DIVISION ABNORMALLY DELAYED PROTEIN"/>
    <property type="match status" value="1"/>
</dbReference>
<dbReference type="Proteomes" id="UP000504618">
    <property type="component" value="Unplaced"/>
</dbReference>
<comment type="function">
    <text evidence="12">Cell surface proteoglycan.</text>
</comment>
<feature type="region of interest" description="Disordered" evidence="13">
    <location>
        <begin position="541"/>
        <end position="606"/>
    </location>
</feature>
<dbReference type="CTD" id="39013"/>
<dbReference type="GO" id="GO:0098552">
    <property type="term" value="C:side of membrane"/>
    <property type="evidence" value="ECO:0007669"/>
    <property type="project" value="UniProtKB-KW"/>
</dbReference>
<evidence type="ECO:0000256" key="9">
    <source>
        <dbReference type="ARBA" id="ARBA00023207"/>
    </source>
</evidence>
<evidence type="ECO:0000256" key="4">
    <source>
        <dbReference type="ARBA" id="ARBA00022622"/>
    </source>
</evidence>
<dbReference type="GO" id="GO:0090263">
    <property type="term" value="P:positive regulation of canonical Wnt signaling pathway"/>
    <property type="evidence" value="ECO:0007669"/>
    <property type="project" value="TreeGrafter"/>
</dbReference>
<keyword evidence="9 12" id="KW-0357">Heparan sulfate</keyword>
<evidence type="ECO:0000256" key="12">
    <source>
        <dbReference type="RuleBase" id="RU003519"/>
    </source>
</evidence>
<evidence type="ECO:0000256" key="7">
    <source>
        <dbReference type="ARBA" id="ARBA00023136"/>
    </source>
</evidence>
<keyword evidence="3" id="KW-1003">Cell membrane</keyword>
<evidence type="ECO:0000256" key="3">
    <source>
        <dbReference type="ARBA" id="ARBA00022475"/>
    </source>
</evidence>
<feature type="chain" id="PRO_5026777086" evidence="14">
    <location>
        <begin position="35"/>
        <end position="625"/>
    </location>
</feature>
<evidence type="ECO:0000256" key="13">
    <source>
        <dbReference type="SAM" id="MobiDB-lite"/>
    </source>
</evidence>
<dbReference type="InterPro" id="IPR001863">
    <property type="entry name" value="Glypican"/>
</dbReference>
<reference evidence="16" key="1">
    <citation type="submission" date="2025-08" db="UniProtKB">
        <authorList>
            <consortium name="RefSeq"/>
        </authorList>
    </citation>
    <scope>IDENTIFICATION</scope>
    <source>
        <tissue evidence="16">Whole body</tissue>
    </source>
</reference>